<evidence type="ECO:0000313" key="3">
    <source>
        <dbReference type="EMBL" id="ORY71302.1"/>
    </source>
</evidence>
<feature type="transmembrane region" description="Helical" evidence="2">
    <location>
        <begin position="12"/>
        <end position="33"/>
    </location>
</feature>
<feature type="compositionally biased region" description="Acidic residues" evidence="1">
    <location>
        <begin position="133"/>
        <end position="142"/>
    </location>
</feature>
<dbReference type="Proteomes" id="UP000193689">
    <property type="component" value="Unassembled WGS sequence"/>
</dbReference>
<proteinExistence type="predicted"/>
<evidence type="ECO:0000256" key="1">
    <source>
        <dbReference type="SAM" id="MobiDB-lite"/>
    </source>
</evidence>
<gene>
    <name evidence="3" type="ORF">BCR38DRAFT_453880</name>
</gene>
<keyword evidence="2" id="KW-0812">Transmembrane</keyword>
<dbReference type="OrthoDB" id="5427070at2759"/>
<keyword evidence="2" id="KW-1133">Transmembrane helix</keyword>
<dbReference type="STRING" id="1141098.A0A1Y2EI92"/>
<keyword evidence="2" id="KW-0472">Membrane</keyword>
<accession>A0A1Y2EI92</accession>
<dbReference type="InParanoid" id="A0A1Y2EI92"/>
<evidence type="ECO:0000313" key="4">
    <source>
        <dbReference type="Proteomes" id="UP000193689"/>
    </source>
</evidence>
<organism evidence="3 4">
    <name type="scientific">Pseudomassariella vexata</name>
    <dbReference type="NCBI Taxonomy" id="1141098"/>
    <lineage>
        <taxon>Eukaryota</taxon>
        <taxon>Fungi</taxon>
        <taxon>Dikarya</taxon>
        <taxon>Ascomycota</taxon>
        <taxon>Pezizomycotina</taxon>
        <taxon>Sordariomycetes</taxon>
        <taxon>Xylariomycetidae</taxon>
        <taxon>Amphisphaeriales</taxon>
        <taxon>Pseudomassariaceae</taxon>
        <taxon>Pseudomassariella</taxon>
    </lineage>
</organism>
<feature type="region of interest" description="Disordered" evidence="1">
    <location>
        <begin position="114"/>
        <end position="150"/>
    </location>
</feature>
<name>A0A1Y2EI92_9PEZI</name>
<dbReference type="EMBL" id="MCFJ01000001">
    <property type="protein sequence ID" value="ORY71302.1"/>
    <property type="molecule type" value="Genomic_DNA"/>
</dbReference>
<reference evidence="3 4" key="1">
    <citation type="submission" date="2016-07" db="EMBL/GenBank/DDBJ databases">
        <title>Pervasive Adenine N6-methylation of Active Genes in Fungi.</title>
        <authorList>
            <consortium name="DOE Joint Genome Institute"/>
            <person name="Mondo S.J."/>
            <person name="Dannebaum R.O."/>
            <person name="Kuo R.C."/>
            <person name="Labutti K."/>
            <person name="Haridas S."/>
            <person name="Kuo A."/>
            <person name="Salamov A."/>
            <person name="Ahrendt S.R."/>
            <person name="Lipzen A."/>
            <person name="Sullivan W."/>
            <person name="Andreopoulos W.B."/>
            <person name="Clum A."/>
            <person name="Lindquist E."/>
            <person name="Daum C."/>
            <person name="Ramamoorthy G.K."/>
            <person name="Gryganskyi A."/>
            <person name="Culley D."/>
            <person name="Magnuson J.K."/>
            <person name="James T.Y."/>
            <person name="O'Malley M.A."/>
            <person name="Stajich J.E."/>
            <person name="Spatafora J.W."/>
            <person name="Visel A."/>
            <person name="Grigoriev I.V."/>
        </authorList>
    </citation>
    <scope>NUCLEOTIDE SEQUENCE [LARGE SCALE GENOMIC DNA]</scope>
    <source>
        <strain evidence="3 4">CBS 129021</strain>
    </source>
</reference>
<dbReference type="RefSeq" id="XP_040720894.1">
    <property type="nucleotide sequence ID" value="XM_040861644.1"/>
</dbReference>
<protein>
    <submittedName>
        <fullName evidence="3">Uncharacterized protein</fullName>
    </submittedName>
</protein>
<evidence type="ECO:0000256" key="2">
    <source>
        <dbReference type="SAM" id="Phobius"/>
    </source>
</evidence>
<keyword evidence="4" id="KW-1185">Reference proteome</keyword>
<dbReference type="AlphaFoldDB" id="A0A1Y2EI92"/>
<comment type="caution">
    <text evidence="3">The sequence shown here is derived from an EMBL/GenBank/DDBJ whole genome shotgun (WGS) entry which is preliminary data.</text>
</comment>
<dbReference type="GeneID" id="63777856"/>
<sequence>MGSTLSVVKTLIVPALISLILFLVSTYILIPLWRQYRSRYSHYLPLETISDRTSSLRSRVQDAIARWIVPSQWRMGMRERLVIADGDSDVGFSSDEGEELDVVVGEDRRRALSLDTRTEQTDSMMRLSRDLEEGFMDDSDDEAAPRQRGR</sequence>